<name>A0A4C1X258_EUMVA</name>
<dbReference type="AlphaFoldDB" id="A0A4C1X258"/>
<reference evidence="1 2" key="1">
    <citation type="journal article" date="2019" name="Commun. Biol.">
        <title>The bagworm genome reveals a unique fibroin gene that provides high tensile strength.</title>
        <authorList>
            <person name="Kono N."/>
            <person name="Nakamura H."/>
            <person name="Ohtoshi R."/>
            <person name="Tomita M."/>
            <person name="Numata K."/>
            <person name="Arakawa K."/>
        </authorList>
    </citation>
    <scope>NUCLEOTIDE SEQUENCE [LARGE SCALE GENOMIC DNA]</scope>
</reference>
<evidence type="ECO:0000313" key="1">
    <source>
        <dbReference type="EMBL" id="GBP57180.1"/>
    </source>
</evidence>
<keyword evidence="2" id="KW-1185">Reference proteome</keyword>
<protein>
    <submittedName>
        <fullName evidence="1">Uncharacterized protein</fullName>
    </submittedName>
</protein>
<evidence type="ECO:0000313" key="2">
    <source>
        <dbReference type="Proteomes" id="UP000299102"/>
    </source>
</evidence>
<dbReference type="EMBL" id="BGZK01000710">
    <property type="protein sequence ID" value="GBP57180.1"/>
    <property type="molecule type" value="Genomic_DNA"/>
</dbReference>
<gene>
    <name evidence="1" type="ORF">EVAR_37859_1</name>
</gene>
<organism evidence="1 2">
    <name type="scientific">Eumeta variegata</name>
    <name type="common">Bagworm moth</name>
    <name type="synonym">Eumeta japonica</name>
    <dbReference type="NCBI Taxonomy" id="151549"/>
    <lineage>
        <taxon>Eukaryota</taxon>
        <taxon>Metazoa</taxon>
        <taxon>Ecdysozoa</taxon>
        <taxon>Arthropoda</taxon>
        <taxon>Hexapoda</taxon>
        <taxon>Insecta</taxon>
        <taxon>Pterygota</taxon>
        <taxon>Neoptera</taxon>
        <taxon>Endopterygota</taxon>
        <taxon>Lepidoptera</taxon>
        <taxon>Glossata</taxon>
        <taxon>Ditrysia</taxon>
        <taxon>Tineoidea</taxon>
        <taxon>Psychidae</taxon>
        <taxon>Oiketicinae</taxon>
        <taxon>Eumeta</taxon>
    </lineage>
</organism>
<dbReference type="Proteomes" id="UP000299102">
    <property type="component" value="Unassembled WGS sequence"/>
</dbReference>
<accession>A0A4C1X258</accession>
<proteinExistence type="predicted"/>
<sequence>MILDKRCRLHIVSVVVMQEEHRSSSQSCNWLARVGISSVNTSYRNGDRLPIAVPCDTTARWVADPKSHLRRLRRSYGPPEIILLSARAQAGYGCLLVRATVLSVTLGRTPSRYRERFQHCGAPANAKRPCGAEQASAGVL</sequence>
<comment type="caution">
    <text evidence="1">The sequence shown here is derived from an EMBL/GenBank/DDBJ whole genome shotgun (WGS) entry which is preliminary data.</text>
</comment>